<feature type="domain" description="Peptidase M20 dimerisation" evidence="4">
    <location>
        <begin position="194"/>
        <end position="354"/>
    </location>
</feature>
<dbReference type="SUPFAM" id="SSF53187">
    <property type="entry name" value="Zn-dependent exopeptidases"/>
    <property type="match status" value="1"/>
</dbReference>
<dbReference type="NCBIfam" id="NF006053">
    <property type="entry name" value="PRK08201.1"/>
    <property type="match status" value="1"/>
</dbReference>
<dbReference type="InterPro" id="IPR051458">
    <property type="entry name" value="Cyt/Met_Dipeptidase"/>
</dbReference>
<keyword evidence="1" id="KW-0645">Protease</keyword>
<dbReference type="InterPro" id="IPR011650">
    <property type="entry name" value="Peptidase_M20_dimer"/>
</dbReference>
<dbReference type="InterPro" id="IPR002933">
    <property type="entry name" value="Peptidase_M20"/>
</dbReference>
<organism evidence="5 6">
    <name type="scientific">Singulisphaera acidiphila (strain ATCC BAA-1392 / DSM 18658 / VKM B-2454 / MOB10)</name>
    <dbReference type="NCBI Taxonomy" id="886293"/>
    <lineage>
        <taxon>Bacteria</taxon>
        <taxon>Pseudomonadati</taxon>
        <taxon>Planctomycetota</taxon>
        <taxon>Planctomycetia</taxon>
        <taxon>Isosphaerales</taxon>
        <taxon>Isosphaeraceae</taxon>
        <taxon>Singulisphaera</taxon>
    </lineage>
</organism>
<dbReference type="EMBL" id="CP003364">
    <property type="protein sequence ID" value="AGA27553.1"/>
    <property type="molecule type" value="Genomic_DNA"/>
</dbReference>
<dbReference type="HOGENOM" id="CLU_029469_2_1_0"/>
<dbReference type="GO" id="GO:0006508">
    <property type="term" value="P:proteolysis"/>
    <property type="evidence" value="ECO:0007669"/>
    <property type="project" value="UniProtKB-KW"/>
</dbReference>
<dbReference type="PANTHER" id="PTHR43270">
    <property type="entry name" value="BETA-ALA-HIS DIPEPTIDASE"/>
    <property type="match status" value="1"/>
</dbReference>
<dbReference type="Proteomes" id="UP000010798">
    <property type="component" value="Chromosome"/>
</dbReference>
<evidence type="ECO:0000313" key="6">
    <source>
        <dbReference type="Proteomes" id="UP000010798"/>
    </source>
</evidence>
<sequence length="465" mass="50012">MAIDRVDAYIDAHRADFVEQLKALIRIPSVSAQPDHDADTRRAAEFIRDDLEAMGLAAELIETKGHPIVFARNAPRPGRPTVLIYGHYDVQPPEPLEPWVSPPFEPTERDGNLYARGATDDKGQMFTHLKAAEAWLKGAGELPLNVKFLIEGEEEVGGANLEQFVAENKTKLACDYAVISDTSQFAPGMPAITYGLKGLAYFEVLVQGARTDLHSGTFGGTVANPCNALAVILASLKGPDGKIQLPGFYDPVKPLEDWERAEFAKLPFSEAEFQASLGVSSLEGESGYTTLERKWARPTCDVNGIFGGYQGPGPKTVLPCKAGAKLSFRLVPGQDPTTVAEQFRAHLKAVCPPGVTYELIVHHGAPAVLVGVDSPGVRAAVRAVEAGFGKAPVFIREGGSIPVVGLLKDQLGVDTLLLGWGQNDDNLHGPNEKFSLADFQKGIKASAHLFEELVKEGDRSESAVP</sequence>
<accession>L0DFF7</accession>
<gene>
    <name evidence="5" type="ordered locus">Sinac_3283</name>
</gene>
<dbReference type="NCBIfam" id="NF005914">
    <property type="entry name" value="PRK07907.1"/>
    <property type="match status" value="1"/>
</dbReference>
<dbReference type="GO" id="GO:0008233">
    <property type="term" value="F:peptidase activity"/>
    <property type="evidence" value="ECO:0007669"/>
    <property type="project" value="UniProtKB-KW"/>
</dbReference>
<dbReference type="Gene3D" id="3.30.70.360">
    <property type="match status" value="1"/>
</dbReference>
<dbReference type="STRING" id="886293.Sinac_3283"/>
<evidence type="ECO:0000259" key="4">
    <source>
        <dbReference type="Pfam" id="PF07687"/>
    </source>
</evidence>
<dbReference type="AlphaFoldDB" id="L0DFF7"/>
<proteinExistence type="predicted"/>
<keyword evidence="3" id="KW-0378">Hydrolase</keyword>
<evidence type="ECO:0000256" key="3">
    <source>
        <dbReference type="ARBA" id="ARBA00022801"/>
    </source>
</evidence>
<dbReference type="OrthoDB" id="9761532at2"/>
<dbReference type="PANTHER" id="PTHR43270:SF12">
    <property type="entry name" value="SUCCINYL-DIAMINOPIMELATE DESUCCINYLASE"/>
    <property type="match status" value="1"/>
</dbReference>
<dbReference type="NCBIfam" id="NF006579">
    <property type="entry name" value="PRK09104.1"/>
    <property type="match status" value="1"/>
</dbReference>
<evidence type="ECO:0000256" key="2">
    <source>
        <dbReference type="ARBA" id="ARBA00022723"/>
    </source>
</evidence>
<dbReference type="GO" id="GO:0046872">
    <property type="term" value="F:metal ion binding"/>
    <property type="evidence" value="ECO:0007669"/>
    <property type="project" value="UniProtKB-KW"/>
</dbReference>
<name>L0DFF7_SINAD</name>
<evidence type="ECO:0000313" key="5">
    <source>
        <dbReference type="EMBL" id="AGA27553.1"/>
    </source>
</evidence>
<dbReference type="eggNOG" id="COG0624">
    <property type="taxonomic scope" value="Bacteria"/>
</dbReference>
<dbReference type="Pfam" id="PF01546">
    <property type="entry name" value="Peptidase_M20"/>
    <property type="match status" value="1"/>
</dbReference>
<evidence type="ECO:0000256" key="1">
    <source>
        <dbReference type="ARBA" id="ARBA00022670"/>
    </source>
</evidence>
<protein>
    <submittedName>
        <fullName evidence="5">Acetylornithine deacetylase/succinyldiaminopimelate desuccinylase-like deacylase</fullName>
    </submittedName>
</protein>
<dbReference type="Gene3D" id="3.40.630.10">
    <property type="entry name" value="Zn peptidases"/>
    <property type="match status" value="1"/>
</dbReference>
<reference evidence="5 6" key="1">
    <citation type="submission" date="2012-02" db="EMBL/GenBank/DDBJ databases">
        <title>Complete sequence of chromosome of Singulisphaera acidiphila DSM 18658.</title>
        <authorList>
            <consortium name="US DOE Joint Genome Institute (JGI-PGF)"/>
            <person name="Lucas S."/>
            <person name="Copeland A."/>
            <person name="Lapidus A."/>
            <person name="Glavina del Rio T."/>
            <person name="Dalin E."/>
            <person name="Tice H."/>
            <person name="Bruce D."/>
            <person name="Goodwin L."/>
            <person name="Pitluck S."/>
            <person name="Peters L."/>
            <person name="Ovchinnikova G."/>
            <person name="Chertkov O."/>
            <person name="Kyrpides N."/>
            <person name="Mavromatis K."/>
            <person name="Ivanova N."/>
            <person name="Brettin T."/>
            <person name="Detter J.C."/>
            <person name="Han C."/>
            <person name="Larimer F."/>
            <person name="Land M."/>
            <person name="Hauser L."/>
            <person name="Markowitz V."/>
            <person name="Cheng J.-F."/>
            <person name="Hugenholtz P."/>
            <person name="Woyke T."/>
            <person name="Wu D."/>
            <person name="Tindall B."/>
            <person name="Pomrenke H."/>
            <person name="Brambilla E."/>
            <person name="Klenk H.-P."/>
            <person name="Eisen J.A."/>
        </authorList>
    </citation>
    <scope>NUCLEOTIDE SEQUENCE [LARGE SCALE GENOMIC DNA]</scope>
    <source>
        <strain evidence="6">ATCC BAA-1392 / DSM 18658 / VKM B-2454 / MOB10</strain>
    </source>
</reference>
<keyword evidence="2" id="KW-0479">Metal-binding</keyword>
<dbReference type="Pfam" id="PF07687">
    <property type="entry name" value="M20_dimer"/>
    <property type="match status" value="1"/>
</dbReference>
<dbReference type="RefSeq" id="WP_015246699.1">
    <property type="nucleotide sequence ID" value="NC_019892.1"/>
</dbReference>
<keyword evidence="6" id="KW-1185">Reference proteome</keyword>
<dbReference type="KEGG" id="saci:Sinac_3283"/>